<reference evidence="2 3" key="1">
    <citation type="submission" date="2022-12" db="EMBL/GenBank/DDBJ databases">
        <title>Genomic features and morphological characterization of a novel Knufia sp. strain isolated from spacecraft assembly facility.</title>
        <authorList>
            <person name="Teixeira M."/>
            <person name="Chander A.M."/>
            <person name="Stajich J.E."/>
            <person name="Venkateswaran K."/>
        </authorList>
    </citation>
    <scope>NUCLEOTIDE SEQUENCE [LARGE SCALE GENOMIC DNA]</scope>
    <source>
        <strain evidence="2 3">FJI-L2-BK-P2</strain>
    </source>
</reference>
<evidence type="ECO:0000256" key="1">
    <source>
        <dbReference type="SAM" id="MobiDB-lite"/>
    </source>
</evidence>
<comment type="caution">
    <text evidence="2">The sequence shown here is derived from an EMBL/GenBank/DDBJ whole genome shotgun (WGS) entry which is preliminary data.</text>
</comment>
<name>A0AAN8E7N5_9EURO</name>
<protein>
    <submittedName>
        <fullName evidence="2">Uncharacterized protein</fullName>
    </submittedName>
</protein>
<organism evidence="2 3">
    <name type="scientific">Knufia fluminis</name>
    <dbReference type="NCBI Taxonomy" id="191047"/>
    <lineage>
        <taxon>Eukaryota</taxon>
        <taxon>Fungi</taxon>
        <taxon>Dikarya</taxon>
        <taxon>Ascomycota</taxon>
        <taxon>Pezizomycotina</taxon>
        <taxon>Eurotiomycetes</taxon>
        <taxon>Chaetothyriomycetidae</taxon>
        <taxon>Chaetothyriales</taxon>
        <taxon>Trichomeriaceae</taxon>
        <taxon>Knufia</taxon>
    </lineage>
</organism>
<proteinExistence type="predicted"/>
<evidence type="ECO:0000313" key="3">
    <source>
        <dbReference type="Proteomes" id="UP001316803"/>
    </source>
</evidence>
<gene>
    <name evidence="2" type="ORF">OHC33_010967</name>
</gene>
<dbReference type="Proteomes" id="UP001316803">
    <property type="component" value="Unassembled WGS sequence"/>
</dbReference>
<keyword evidence="3" id="KW-1185">Reference proteome</keyword>
<sequence length="197" mass="22547">MNPYHGIDDPLKRAQAMTHDKQRVTMLKCFRAEIEKLGLVLQPDERRKAMSRLIEEWIPAMEEIGIDFELIENMIRKIQSKDVNEIGTLANSTVRAYYSAREWSVLNEDEMETEKEAAVVPPGSRRNSVKRKGAALGRSFSESFLARPTYLRSRPDAKNGNGEEEYELSEDANKLGTNELNDEDDKDWMTVHVKNGS</sequence>
<evidence type="ECO:0000313" key="2">
    <source>
        <dbReference type="EMBL" id="KAK5948039.1"/>
    </source>
</evidence>
<feature type="region of interest" description="Disordered" evidence="1">
    <location>
        <begin position="151"/>
        <end position="197"/>
    </location>
</feature>
<dbReference type="EMBL" id="JAKLMC020000055">
    <property type="protein sequence ID" value="KAK5948039.1"/>
    <property type="molecule type" value="Genomic_DNA"/>
</dbReference>
<accession>A0AAN8E7N5</accession>
<dbReference type="AlphaFoldDB" id="A0AAN8E7N5"/>